<name>W4LGY6_ENTF1</name>
<keyword evidence="1" id="KW-0804">Transcription</keyword>
<dbReference type="Gene3D" id="3.30.70.940">
    <property type="entry name" value="NusG, N-terminal domain"/>
    <property type="match status" value="1"/>
</dbReference>
<dbReference type="AlphaFoldDB" id="W4LGY6"/>
<dbReference type="HOGENOM" id="CLU_1203037_0_0_7"/>
<dbReference type="Pfam" id="PF02357">
    <property type="entry name" value="NusG"/>
    <property type="match status" value="1"/>
</dbReference>
<dbReference type="PATRIC" id="fig|1429438.4.peg.4435"/>
<dbReference type="Proteomes" id="UP000019141">
    <property type="component" value="Unassembled WGS sequence"/>
</dbReference>
<dbReference type="InterPro" id="IPR036735">
    <property type="entry name" value="NGN_dom_sf"/>
</dbReference>
<organism evidence="3 4">
    <name type="scientific">Entotheonella factor</name>
    <dbReference type="NCBI Taxonomy" id="1429438"/>
    <lineage>
        <taxon>Bacteria</taxon>
        <taxon>Pseudomonadati</taxon>
        <taxon>Nitrospinota/Tectimicrobiota group</taxon>
        <taxon>Candidatus Tectimicrobiota</taxon>
        <taxon>Candidatus Entotheonellia</taxon>
        <taxon>Candidatus Entotheonellales</taxon>
        <taxon>Candidatus Entotheonellaceae</taxon>
        <taxon>Candidatus Entotheonella</taxon>
    </lineage>
</organism>
<sequence length="230" mass="25903">MDQNVPRYVQRALDTLYNRHDKALAEVAAYDRHAKALAEVAAPDPVSPVQNPWFAVTTQAGQELSVRRQFAVQGIVNLLPLWRPRRTWRDGLKRRLQPLFDGLIFVSCAPDVLPWVRHTQGVRRIIGDHDLPLPMDSEAMAALQAMVAHRLSYRPHLPQYAGWQARVTQGVLAGAKGRFCIESRPAHLVVNLDLIQRAVAVDVPPETVEILWTVPEGRNVALPPPRYEIC</sequence>
<gene>
    <name evidence="3" type="ORF">ETSY1_23030</name>
</gene>
<evidence type="ECO:0000259" key="2">
    <source>
        <dbReference type="Pfam" id="PF02357"/>
    </source>
</evidence>
<evidence type="ECO:0000313" key="4">
    <source>
        <dbReference type="Proteomes" id="UP000019141"/>
    </source>
</evidence>
<dbReference type="SUPFAM" id="SSF82679">
    <property type="entry name" value="N-utilization substance G protein NusG, N-terminal domain"/>
    <property type="match status" value="1"/>
</dbReference>
<proteinExistence type="predicted"/>
<evidence type="ECO:0000313" key="3">
    <source>
        <dbReference type="EMBL" id="ETW97338.1"/>
    </source>
</evidence>
<accession>W4LGY6</accession>
<dbReference type="EMBL" id="AZHW01000678">
    <property type="protein sequence ID" value="ETW97338.1"/>
    <property type="molecule type" value="Genomic_DNA"/>
</dbReference>
<protein>
    <recommendedName>
        <fullName evidence="2">NusG-like N-terminal domain-containing protein</fullName>
    </recommendedName>
</protein>
<evidence type="ECO:0000256" key="1">
    <source>
        <dbReference type="ARBA" id="ARBA00023163"/>
    </source>
</evidence>
<reference evidence="3 4" key="1">
    <citation type="journal article" date="2014" name="Nature">
        <title>An environmental bacterial taxon with a large and distinct metabolic repertoire.</title>
        <authorList>
            <person name="Wilson M.C."/>
            <person name="Mori T."/>
            <person name="Ruckert C."/>
            <person name="Uria A.R."/>
            <person name="Helf M.J."/>
            <person name="Takada K."/>
            <person name="Gernert C."/>
            <person name="Steffens U.A."/>
            <person name="Heycke N."/>
            <person name="Schmitt S."/>
            <person name="Rinke C."/>
            <person name="Helfrich E.J."/>
            <person name="Brachmann A.O."/>
            <person name="Gurgui C."/>
            <person name="Wakimoto T."/>
            <person name="Kracht M."/>
            <person name="Crusemann M."/>
            <person name="Hentschel U."/>
            <person name="Abe I."/>
            <person name="Matsunaga S."/>
            <person name="Kalinowski J."/>
            <person name="Takeyama H."/>
            <person name="Piel J."/>
        </authorList>
    </citation>
    <scope>NUCLEOTIDE SEQUENCE [LARGE SCALE GENOMIC DNA]</scope>
    <source>
        <strain evidence="4">TSY1</strain>
    </source>
</reference>
<dbReference type="InterPro" id="IPR006645">
    <property type="entry name" value="NGN-like_dom"/>
</dbReference>
<comment type="caution">
    <text evidence="3">The sequence shown here is derived from an EMBL/GenBank/DDBJ whole genome shotgun (WGS) entry which is preliminary data.</text>
</comment>
<keyword evidence="4" id="KW-1185">Reference proteome</keyword>
<feature type="domain" description="NusG-like N-terminal" evidence="2">
    <location>
        <begin position="52"/>
        <end position="143"/>
    </location>
</feature>
<dbReference type="GO" id="GO:0006354">
    <property type="term" value="P:DNA-templated transcription elongation"/>
    <property type="evidence" value="ECO:0007669"/>
    <property type="project" value="InterPro"/>
</dbReference>